<feature type="compositionally biased region" description="Low complexity" evidence="1">
    <location>
        <begin position="17"/>
        <end position="45"/>
    </location>
</feature>
<dbReference type="AlphaFoldDB" id="A0A067T3Z4"/>
<dbReference type="EMBL" id="KL142377">
    <property type="protein sequence ID" value="KDR77037.1"/>
    <property type="molecule type" value="Genomic_DNA"/>
</dbReference>
<dbReference type="Proteomes" id="UP000027222">
    <property type="component" value="Unassembled WGS sequence"/>
</dbReference>
<evidence type="ECO:0000313" key="2">
    <source>
        <dbReference type="EMBL" id="KDR77037.1"/>
    </source>
</evidence>
<evidence type="ECO:0000256" key="1">
    <source>
        <dbReference type="SAM" id="MobiDB-lite"/>
    </source>
</evidence>
<evidence type="ECO:0000313" key="3">
    <source>
        <dbReference type="Proteomes" id="UP000027222"/>
    </source>
</evidence>
<dbReference type="HOGENOM" id="CLU_860652_0_0_1"/>
<proteinExistence type="predicted"/>
<gene>
    <name evidence="2" type="ORF">GALMADRAFT_139062</name>
</gene>
<organism evidence="2 3">
    <name type="scientific">Galerina marginata (strain CBS 339.88)</name>
    <dbReference type="NCBI Taxonomy" id="685588"/>
    <lineage>
        <taxon>Eukaryota</taxon>
        <taxon>Fungi</taxon>
        <taxon>Dikarya</taxon>
        <taxon>Basidiomycota</taxon>
        <taxon>Agaricomycotina</taxon>
        <taxon>Agaricomycetes</taxon>
        <taxon>Agaricomycetidae</taxon>
        <taxon>Agaricales</taxon>
        <taxon>Agaricineae</taxon>
        <taxon>Strophariaceae</taxon>
        <taxon>Galerina</taxon>
    </lineage>
</organism>
<protein>
    <submittedName>
        <fullName evidence="2">Uncharacterized protein</fullName>
    </submittedName>
</protein>
<name>A0A067T3Z4_GALM3</name>
<accession>A0A067T3Z4</accession>
<sequence length="323" mass="35679">MSSMALRGKPRSRDSYKSSSSSSARRLSIQPADAQHPAAAAIPTQTRDLDVPMSMSSLAATHHYLLDSQFTIPASYSSLAAVYIYAWSKPAQSTPPSHSRSHSTDTAIDYSVERIHGGQQGNAYIRHRRAEIDGTIWEPFEVNGEHHHITTISQICNSKVMKRKGKVDASTTNHEKSPKIAKIESRVFQKVLLEEFGSSSPQRSVLQDRCSFAKLRSICKEFRIPTSKSGGVKRPTSVKRDYVEAILQRLNEVLKGVEVSSFDMAEAQNILSRQSQTLSEPSVALPGLGPDRGYMEMDVRADSGPRSVEQLTLKQCEVVCSKS</sequence>
<keyword evidence="3" id="KW-1185">Reference proteome</keyword>
<reference evidence="3" key="1">
    <citation type="journal article" date="2014" name="Proc. Natl. Acad. Sci. U.S.A.">
        <title>Extensive sampling of basidiomycete genomes demonstrates inadequacy of the white-rot/brown-rot paradigm for wood decay fungi.</title>
        <authorList>
            <person name="Riley R."/>
            <person name="Salamov A.A."/>
            <person name="Brown D.W."/>
            <person name="Nagy L.G."/>
            <person name="Floudas D."/>
            <person name="Held B.W."/>
            <person name="Levasseur A."/>
            <person name="Lombard V."/>
            <person name="Morin E."/>
            <person name="Otillar R."/>
            <person name="Lindquist E.A."/>
            <person name="Sun H."/>
            <person name="LaButti K.M."/>
            <person name="Schmutz J."/>
            <person name="Jabbour D."/>
            <person name="Luo H."/>
            <person name="Baker S.E."/>
            <person name="Pisabarro A.G."/>
            <person name="Walton J.D."/>
            <person name="Blanchette R.A."/>
            <person name="Henrissat B."/>
            <person name="Martin F."/>
            <person name="Cullen D."/>
            <person name="Hibbett D.S."/>
            <person name="Grigoriev I.V."/>
        </authorList>
    </citation>
    <scope>NUCLEOTIDE SEQUENCE [LARGE SCALE GENOMIC DNA]</scope>
    <source>
        <strain evidence="3">CBS 339.88</strain>
    </source>
</reference>
<feature type="region of interest" description="Disordered" evidence="1">
    <location>
        <begin position="1"/>
        <end position="45"/>
    </location>
</feature>